<name>A0A3S4X7Y0_MANHA</name>
<organism evidence="3 4">
    <name type="scientific">Mannheimia haemolytica</name>
    <name type="common">Pasteurella haemolytica</name>
    <dbReference type="NCBI Taxonomy" id="75985"/>
    <lineage>
        <taxon>Bacteria</taxon>
        <taxon>Pseudomonadati</taxon>
        <taxon>Pseudomonadota</taxon>
        <taxon>Gammaproteobacteria</taxon>
        <taxon>Pasteurellales</taxon>
        <taxon>Pasteurellaceae</taxon>
        <taxon>Mannheimia</taxon>
    </lineage>
</organism>
<dbReference type="Gene3D" id="3.40.50.2020">
    <property type="match status" value="1"/>
</dbReference>
<feature type="domain" description="Phosphoribosyltransferase" evidence="2">
    <location>
        <begin position="182"/>
        <end position="223"/>
    </location>
</feature>
<dbReference type="AlphaFoldDB" id="A0A3S4X7Y0"/>
<proteinExistence type="inferred from homology"/>
<gene>
    <name evidence="3" type="ORF">NCTC10643_00200</name>
</gene>
<dbReference type="InterPro" id="IPR000836">
    <property type="entry name" value="PRTase_dom"/>
</dbReference>
<dbReference type="Proteomes" id="UP000271188">
    <property type="component" value="Chromosome"/>
</dbReference>
<dbReference type="InterPro" id="IPR029057">
    <property type="entry name" value="PRTase-like"/>
</dbReference>
<dbReference type="PANTHER" id="PTHR47505:SF1">
    <property type="entry name" value="DNA UTILIZATION PROTEIN YHGH"/>
    <property type="match status" value="1"/>
</dbReference>
<comment type="similarity">
    <text evidence="1">Belongs to the ComF/GntX family.</text>
</comment>
<dbReference type="EMBL" id="LR134495">
    <property type="protein sequence ID" value="VEI74571.1"/>
    <property type="molecule type" value="Genomic_DNA"/>
</dbReference>
<evidence type="ECO:0000256" key="1">
    <source>
        <dbReference type="ARBA" id="ARBA00008007"/>
    </source>
</evidence>
<reference evidence="3" key="1">
    <citation type="submission" date="2018-12" db="EMBL/GenBank/DDBJ databases">
        <authorList>
            <consortium name="Pathogen Informatics"/>
        </authorList>
    </citation>
    <scope>NUCLEOTIDE SEQUENCE [LARGE SCALE GENOMIC DNA]</scope>
    <source>
        <strain evidence="3">NCTC10643</strain>
    </source>
</reference>
<sequence>MNLFGFRCFRCDNPLAIGVQGVCSHCQKLLKPTPYCRHCGMSAVEYRNSCGYCLKNEPKWHKLVRVNEYRPPLSHWVHQFKFQQQYWWDQALARQLLLAIKQAQREQVLSLPEVIMPVPLFWQRHWKRGFNQSELLCNWLAKWLQIPLDTQSLQRIRATVSQRELTAAERRKNLRGAFCYQPLKAYKRVAIVDDVLTTGSTLNAICAELLKAGVVEIQVWVLARA</sequence>
<evidence type="ECO:0000313" key="4">
    <source>
        <dbReference type="Proteomes" id="UP000271188"/>
    </source>
</evidence>
<evidence type="ECO:0000259" key="2">
    <source>
        <dbReference type="Pfam" id="PF00156"/>
    </source>
</evidence>
<protein>
    <submittedName>
        <fullName evidence="3">DNA utilization protein GntX</fullName>
    </submittedName>
</protein>
<dbReference type="Pfam" id="PF00156">
    <property type="entry name" value="Pribosyltran"/>
    <property type="match status" value="1"/>
</dbReference>
<dbReference type="SUPFAM" id="SSF53271">
    <property type="entry name" value="PRTase-like"/>
    <property type="match status" value="1"/>
</dbReference>
<dbReference type="PANTHER" id="PTHR47505">
    <property type="entry name" value="DNA UTILIZATION PROTEIN YHGH"/>
    <property type="match status" value="1"/>
</dbReference>
<evidence type="ECO:0000313" key="3">
    <source>
        <dbReference type="EMBL" id="VEI74571.1"/>
    </source>
</evidence>
<dbReference type="RefSeq" id="WP_126301165.1">
    <property type="nucleotide sequence ID" value="NZ_LR134495.1"/>
</dbReference>
<accession>A0A3S4X7Y0</accession>
<dbReference type="CDD" id="cd06223">
    <property type="entry name" value="PRTases_typeI"/>
    <property type="match status" value="1"/>
</dbReference>
<dbReference type="InterPro" id="IPR051910">
    <property type="entry name" value="ComF/GntX_DNA_util-trans"/>
</dbReference>